<evidence type="ECO:0000313" key="2">
    <source>
        <dbReference type="EMBL" id="KAF6099837.1"/>
    </source>
</evidence>
<dbReference type="Proteomes" id="UP000664940">
    <property type="component" value="Unassembled WGS sequence"/>
</dbReference>
<accession>A0A833ZN01</accession>
<dbReference type="AlphaFoldDB" id="A0A833ZN01"/>
<feature type="region of interest" description="Disordered" evidence="1">
    <location>
        <begin position="119"/>
        <end position="153"/>
    </location>
</feature>
<evidence type="ECO:0008006" key="4">
    <source>
        <dbReference type="Google" id="ProtNLM"/>
    </source>
</evidence>
<name>A0A833ZN01_9CHIR</name>
<organism evidence="2 3">
    <name type="scientific">Phyllostomus discolor</name>
    <name type="common">pale spear-nosed bat</name>
    <dbReference type="NCBI Taxonomy" id="89673"/>
    <lineage>
        <taxon>Eukaryota</taxon>
        <taxon>Metazoa</taxon>
        <taxon>Chordata</taxon>
        <taxon>Craniata</taxon>
        <taxon>Vertebrata</taxon>
        <taxon>Euteleostomi</taxon>
        <taxon>Mammalia</taxon>
        <taxon>Eutheria</taxon>
        <taxon>Laurasiatheria</taxon>
        <taxon>Chiroptera</taxon>
        <taxon>Yangochiroptera</taxon>
        <taxon>Phyllostomidae</taxon>
        <taxon>Phyllostominae</taxon>
        <taxon>Phyllostomus</taxon>
    </lineage>
</organism>
<proteinExistence type="predicted"/>
<comment type="caution">
    <text evidence="2">The sequence shown here is derived from an EMBL/GenBank/DDBJ whole genome shotgun (WGS) entry which is preliminary data.</text>
</comment>
<protein>
    <recommendedName>
        <fullName evidence="4">Murine leukemia virus integrase C-terminal domain-containing protein</fullName>
    </recommendedName>
</protein>
<reference evidence="2 3" key="1">
    <citation type="journal article" date="2020" name="Nature">
        <title>Six reference-quality genomes reveal evolution of bat adaptations.</title>
        <authorList>
            <person name="Jebb D."/>
            <person name="Huang Z."/>
            <person name="Pippel M."/>
            <person name="Hughes G.M."/>
            <person name="Lavrichenko K."/>
            <person name="Devanna P."/>
            <person name="Winkler S."/>
            <person name="Jermiin L.S."/>
            <person name="Skirmuntt E.C."/>
            <person name="Katzourakis A."/>
            <person name="Burkitt-Gray L."/>
            <person name="Ray D.A."/>
            <person name="Sullivan K.A.M."/>
            <person name="Roscito J.G."/>
            <person name="Kirilenko B.M."/>
            <person name="Davalos L.M."/>
            <person name="Corthals A.P."/>
            <person name="Power M.L."/>
            <person name="Jones G."/>
            <person name="Ransome R.D."/>
            <person name="Dechmann D.K.N."/>
            <person name="Locatelli A.G."/>
            <person name="Puechmaille S.J."/>
            <person name="Fedrigo O."/>
            <person name="Jarvis E.D."/>
            <person name="Hiller M."/>
            <person name="Vernes S.C."/>
            <person name="Myers E.W."/>
            <person name="Teeling E.C."/>
        </authorList>
    </citation>
    <scope>NUCLEOTIDE SEQUENCE [LARGE SCALE GENOMIC DNA]</scope>
    <source>
        <strain evidence="2">Bat1K_MPI-CBG_1</strain>
    </source>
</reference>
<dbReference type="Gene3D" id="2.30.30.850">
    <property type="match status" value="1"/>
</dbReference>
<sequence length="153" mass="17096">MTHQSPPSPGNCKTCACRGLTSDILPCCMVVQRWPNIANIARTHPSHQQLKAAYPPRLLKEPRPPPGLKPGDFICQTRHQRKATLGLCWKGPYQVLLTNSVVKLQRVNSLAAHFTTKEVTQNSTRLADDSKNRPQIQNSPRSTRNSYSLEVDS</sequence>
<dbReference type="EMBL" id="JABVXQ010000007">
    <property type="protein sequence ID" value="KAF6099837.1"/>
    <property type="molecule type" value="Genomic_DNA"/>
</dbReference>
<evidence type="ECO:0000256" key="1">
    <source>
        <dbReference type="SAM" id="MobiDB-lite"/>
    </source>
</evidence>
<evidence type="ECO:0000313" key="3">
    <source>
        <dbReference type="Proteomes" id="UP000664940"/>
    </source>
</evidence>
<feature type="compositionally biased region" description="Polar residues" evidence="1">
    <location>
        <begin position="133"/>
        <end position="153"/>
    </location>
</feature>
<gene>
    <name evidence="2" type="ORF">HJG60_011568</name>
</gene>